<evidence type="ECO:0000313" key="2">
    <source>
        <dbReference type="EMBL" id="EAY00001.1"/>
    </source>
</evidence>
<dbReference type="SMR" id="A2F4Z7"/>
<dbReference type="RefSeq" id="XP_001312930.1">
    <property type="nucleotide sequence ID" value="XM_001312929.1"/>
</dbReference>
<dbReference type="EMBL" id="DS113617">
    <property type="protein sequence ID" value="EAY00001.1"/>
    <property type="molecule type" value="Genomic_DNA"/>
</dbReference>
<gene>
    <name evidence="2" type="ORF">TVAG_029050</name>
</gene>
<reference evidence="2" key="1">
    <citation type="submission" date="2006-10" db="EMBL/GenBank/DDBJ databases">
        <authorList>
            <person name="Amadeo P."/>
            <person name="Zhao Q."/>
            <person name="Wortman J."/>
            <person name="Fraser-Liggett C."/>
            <person name="Carlton J."/>
        </authorList>
    </citation>
    <scope>NUCLEOTIDE SEQUENCE</scope>
    <source>
        <strain evidence="2">G3</strain>
    </source>
</reference>
<evidence type="ECO:0000256" key="1">
    <source>
        <dbReference type="SAM" id="MobiDB-lite"/>
    </source>
</evidence>
<dbReference type="InterPro" id="IPR029071">
    <property type="entry name" value="Ubiquitin-like_domsf"/>
</dbReference>
<reference evidence="2" key="2">
    <citation type="journal article" date="2007" name="Science">
        <title>Draft genome sequence of the sexually transmitted pathogen Trichomonas vaginalis.</title>
        <authorList>
            <person name="Carlton J.M."/>
            <person name="Hirt R.P."/>
            <person name="Silva J.C."/>
            <person name="Delcher A.L."/>
            <person name="Schatz M."/>
            <person name="Zhao Q."/>
            <person name="Wortman J.R."/>
            <person name="Bidwell S.L."/>
            <person name="Alsmark U.C.M."/>
            <person name="Besteiro S."/>
            <person name="Sicheritz-Ponten T."/>
            <person name="Noel C.J."/>
            <person name="Dacks J.B."/>
            <person name="Foster P.G."/>
            <person name="Simillion C."/>
            <person name="Van de Peer Y."/>
            <person name="Miranda-Saavedra D."/>
            <person name="Barton G.J."/>
            <person name="Westrop G.D."/>
            <person name="Mueller S."/>
            <person name="Dessi D."/>
            <person name="Fiori P.L."/>
            <person name="Ren Q."/>
            <person name="Paulsen I."/>
            <person name="Zhang H."/>
            <person name="Bastida-Corcuera F.D."/>
            <person name="Simoes-Barbosa A."/>
            <person name="Brown M.T."/>
            <person name="Hayes R.D."/>
            <person name="Mukherjee M."/>
            <person name="Okumura C.Y."/>
            <person name="Schneider R."/>
            <person name="Smith A.J."/>
            <person name="Vanacova S."/>
            <person name="Villalvazo M."/>
            <person name="Haas B.J."/>
            <person name="Pertea M."/>
            <person name="Feldblyum T.V."/>
            <person name="Utterback T.R."/>
            <person name="Shu C.L."/>
            <person name="Osoegawa K."/>
            <person name="de Jong P.J."/>
            <person name="Hrdy I."/>
            <person name="Horvathova L."/>
            <person name="Zubacova Z."/>
            <person name="Dolezal P."/>
            <person name="Malik S.B."/>
            <person name="Logsdon J.M. Jr."/>
            <person name="Henze K."/>
            <person name="Gupta A."/>
            <person name="Wang C.C."/>
            <person name="Dunne R.L."/>
            <person name="Upcroft J.A."/>
            <person name="Upcroft P."/>
            <person name="White O."/>
            <person name="Salzberg S.L."/>
            <person name="Tang P."/>
            <person name="Chiu C.-H."/>
            <person name="Lee Y.-S."/>
            <person name="Embley T.M."/>
            <person name="Coombs G.H."/>
            <person name="Mottram J.C."/>
            <person name="Tachezy J."/>
            <person name="Fraser-Liggett C.M."/>
            <person name="Johnson P.J."/>
        </authorList>
    </citation>
    <scope>NUCLEOTIDE SEQUENCE [LARGE SCALE GENOMIC DNA]</scope>
    <source>
        <strain evidence="2">G3</strain>
    </source>
</reference>
<proteinExistence type="predicted"/>
<dbReference type="VEuPathDB" id="TrichDB:TVAG_029050"/>
<dbReference type="KEGG" id="tva:4757820"/>
<accession>A2F4Z7</accession>
<evidence type="ECO:0008006" key="4">
    <source>
        <dbReference type="Google" id="ProtNLM"/>
    </source>
</evidence>
<evidence type="ECO:0000313" key="3">
    <source>
        <dbReference type="Proteomes" id="UP000001542"/>
    </source>
</evidence>
<dbReference type="CDD" id="cd17039">
    <property type="entry name" value="Ubl_ubiquitin_like"/>
    <property type="match status" value="1"/>
</dbReference>
<dbReference type="Proteomes" id="UP000001542">
    <property type="component" value="Unassembled WGS sequence"/>
</dbReference>
<dbReference type="AlphaFoldDB" id="A2F4Z7"/>
<dbReference type="VEuPathDB" id="TrichDB:TVAGG3_0594510"/>
<feature type="compositionally biased region" description="Acidic residues" evidence="1">
    <location>
        <begin position="159"/>
        <end position="168"/>
    </location>
</feature>
<sequence length="196" mass="22497">MNFLRLTVLWPQGTILPVRVRKDAKGSDLIQLLHFSVSEGWEMFLIYKGILLNPNETLEDQIIDENATLYVEFVPQGSTVSEIVQSTRLQQKVQELYIESLRLNDLKYDLLESHPNGKLAYEELLRLEQESDDPEEDEPTKILKPDKISTSPLPAFWESNDDLTDVDESSDKSNYLSPAEGSPTLLTKRKKSGWTW</sequence>
<feature type="region of interest" description="Disordered" evidence="1">
    <location>
        <begin position="129"/>
        <end position="196"/>
    </location>
</feature>
<dbReference type="SUPFAM" id="SSF54236">
    <property type="entry name" value="Ubiquitin-like"/>
    <property type="match status" value="1"/>
</dbReference>
<dbReference type="InParanoid" id="A2F4Z7"/>
<protein>
    <recommendedName>
        <fullName evidence="4">Ubiquitin-like domain-containing protein</fullName>
    </recommendedName>
</protein>
<keyword evidence="3" id="KW-1185">Reference proteome</keyword>
<feature type="compositionally biased region" description="Basic residues" evidence="1">
    <location>
        <begin position="187"/>
        <end position="196"/>
    </location>
</feature>
<organism evidence="2 3">
    <name type="scientific">Trichomonas vaginalis (strain ATCC PRA-98 / G3)</name>
    <dbReference type="NCBI Taxonomy" id="412133"/>
    <lineage>
        <taxon>Eukaryota</taxon>
        <taxon>Metamonada</taxon>
        <taxon>Parabasalia</taxon>
        <taxon>Trichomonadida</taxon>
        <taxon>Trichomonadidae</taxon>
        <taxon>Trichomonas</taxon>
    </lineage>
</organism>
<name>A2F4Z7_TRIV3</name>